<organism evidence="5 6">
    <name type="scientific">Monosiga brevicollis</name>
    <name type="common">Choanoflagellate</name>
    <dbReference type="NCBI Taxonomy" id="81824"/>
    <lineage>
        <taxon>Eukaryota</taxon>
        <taxon>Choanoflagellata</taxon>
        <taxon>Craspedida</taxon>
        <taxon>Salpingoecidae</taxon>
        <taxon>Monosiga</taxon>
    </lineage>
</organism>
<dbReference type="AlphaFoldDB" id="A9UV14"/>
<dbReference type="InterPro" id="IPR013894">
    <property type="entry name" value="RMI1_OB"/>
</dbReference>
<evidence type="ECO:0000256" key="3">
    <source>
        <dbReference type="SAM" id="MobiDB-lite"/>
    </source>
</evidence>
<feature type="compositionally biased region" description="Basic and acidic residues" evidence="3">
    <location>
        <begin position="440"/>
        <end position="453"/>
    </location>
</feature>
<feature type="compositionally biased region" description="Basic and acidic residues" evidence="3">
    <location>
        <begin position="228"/>
        <end position="243"/>
    </location>
</feature>
<sequence>MSSSWGKIQARAKDVAACDIWTAGYAFWGCDEQRSYIIVTAALLLSMPQVVSVSNASAPAINQDSQGAPRMLKVVLTDGKRKFTGVESAPLSALSRKTNPGTKILLTESNLPIFNNIVLLNPSNCRVLGGHVPELVERWAMQVKLAEHQRSHAVRDASYPVFLPFSAANLKALKTSKTPQAKPAVADVTEDSTKGDSRDDRERLSTTQDSKHVIKSLQQATTSLESLKLQHEAKQEARREARMQKRRGRRRHGDDEVFEDDPNTITLEQLQQRRAQQQQLPKQGSVPSPAQEGAQPGSTRPSAEVVAWRQQLAGMGFAADSIATALATCDTFDACLESLLQGLAGQADQAHPSAQVTSHGRADRASDLTRGTNQRREERPQGHERANATHKGAKHGSRSEGAAEPTARSNDSRRSTSARGHKDRRQTKTQDQQGSRPKRHDPSARQEATERSNTRHATQAQYQPPASRTQTTHSSGSKRQQQQQQQQQLPAPSQSLKPSHTGASKEKGKHAKQAARHANSAVASAPQLPAPALTLPSPSPAVVVQLRDGSSGPSDDGLSLGRPLSASGRGRSRGAKAEGRGGRGRGGSSRRSVRQ</sequence>
<comment type="subcellular location">
    <subcellularLocation>
        <location evidence="1">Nucleus</location>
    </subcellularLocation>
</comment>
<feature type="region of interest" description="Disordered" evidence="3">
    <location>
        <begin position="176"/>
        <end position="304"/>
    </location>
</feature>
<feature type="compositionally biased region" description="Polar residues" evidence="3">
    <location>
        <begin position="489"/>
        <end position="502"/>
    </location>
</feature>
<feature type="compositionally biased region" description="Low complexity" evidence="3">
    <location>
        <begin position="516"/>
        <end position="536"/>
    </location>
</feature>
<evidence type="ECO:0000313" key="5">
    <source>
        <dbReference type="EMBL" id="EDQ90811.1"/>
    </source>
</evidence>
<dbReference type="EMBL" id="CH991546">
    <property type="protein sequence ID" value="EDQ90811.1"/>
    <property type="molecule type" value="Genomic_DNA"/>
</dbReference>
<dbReference type="PANTHER" id="PTHR13681:SF24">
    <property type="entry name" value="TUDOR DOMAIN-CONTAINING PROTEIN 3"/>
    <property type="match status" value="1"/>
</dbReference>
<dbReference type="STRING" id="81824.A9UV14"/>
<accession>A9UV14</accession>
<name>A9UV14_MONBE</name>
<dbReference type="eggNOG" id="KOG3683">
    <property type="taxonomic scope" value="Eukaryota"/>
</dbReference>
<feature type="compositionally biased region" description="Low complexity" evidence="3">
    <location>
        <begin position="546"/>
        <end position="569"/>
    </location>
</feature>
<keyword evidence="2" id="KW-0539">Nucleus</keyword>
<evidence type="ECO:0000256" key="1">
    <source>
        <dbReference type="ARBA" id="ARBA00004123"/>
    </source>
</evidence>
<dbReference type="Proteomes" id="UP000001357">
    <property type="component" value="Unassembled WGS sequence"/>
</dbReference>
<feature type="compositionally biased region" description="Polar residues" evidence="3">
    <location>
        <begin position="455"/>
        <end position="479"/>
    </location>
</feature>
<dbReference type="InterPro" id="IPR042470">
    <property type="entry name" value="RMI1_N_C_sf"/>
</dbReference>
<keyword evidence="6" id="KW-1185">Reference proteome</keyword>
<protein>
    <recommendedName>
        <fullName evidence="4">RecQ mediated genome instability protein 1 OB-fold domain-containing protein</fullName>
    </recommendedName>
</protein>
<feature type="compositionally biased region" description="Basic and acidic residues" evidence="3">
    <location>
        <begin position="191"/>
        <end position="212"/>
    </location>
</feature>
<feature type="compositionally biased region" description="Basic and acidic residues" evidence="3">
    <location>
        <begin position="374"/>
        <end position="387"/>
    </location>
</feature>
<dbReference type="GeneID" id="5889319"/>
<gene>
    <name evidence="5" type="ORF">MONBRDRAFT_6700</name>
</gene>
<dbReference type="RefSeq" id="XP_001744108.1">
    <property type="nucleotide sequence ID" value="XM_001744056.1"/>
</dbReference>
<dbReference type="GO" id="GO:0005634">
    <property type="term" value="C:nucleus"/>
    <property type="evidence" value="ECO:0000318"/>
    <property type="project" value="GO_Central"/>
</dbReference>
<proteinExistence type="predicted"/>
<dbReference type="Gene3D" id="2.40.50.770">
    <property type="entry name" value="RecQ-mediated genome instability protein Rmi1, C-terminal domain"/>
    <property type="match status" value="1"/>
</dbReference>
<dbReference type="Pfam" id="PF08585">
    <property type="entry name" value="RMI1_N_C"/>
    <property type="match status" value="1"/>
</dbReference>
<feature type="compositionally biased region" description="Polar residues" evidence="3">
    <location>
        <begin position="216"/>
        <end position="225"/>
    </location>
</feature>
<feature type="compositionally biased region" description="Low complexity" evidence="3">
    <location>
        <begin position="269"/>
        <end position="280"/>
    </location>
</feature>
<evidence type="ECO:0000256" key="2">
    <source>
        <dbReference type="ARBA" id="ARBA00023242"/>
    </source>
</evidence>
<reference evidence="5 6" key="1">
    <citation type="journal article" date="2008" name="Nature">
        <title>The genome of the choanoflagellate Monosiga brevicollis and the origin of metazoans.</title>
        <authorList>
            <consortium name="JGI Sequencing"/>
            <person name="King N."/>
            <person name="Westbrook M.J."/>
            <person name="Young S.L."/>
            <person name="Kuo A."/>
            <person name="Abedin M."/>
            <person name="Chapman J."/>
            <person name="Fairclough S."/>
            <person name="Hellsten U."/>
            <person name="Isogai Y."/>
            <person name="Letunic I."/>
            <person name="Marr M."/>
            <person name="Pincus D."/>
            <person name="Putnam N."/>
            <person name="Rokas A."/>
            <person name="Wright K.J."/>
            <person name="Zuzow R."/>
            <person name="Dirks W."/>
            <person name="Good M."/>
            <person name="Goodstein D."/>
            <person name="Lemons D."/>
            <person name="Li W."/>
            <person name="Lyons J.B."/>
            <person name="Morris A."/>
            <person name="Nichols S."/>
            <person name="Richter D.J."/>
            <person name="Salamov A."/>
            <person name="Bork P."/>
            <person name="Lim W.A."/>
            <person name="Manning G."/>
            <person name="Miller W.T."/>
            <person name="McGinnis W."/>
            <person name="Shapiro H."/>
            <person name="Tjian R."/>
            <person name="Grigoriev I.V."/>
            <person name="Rokhsar D."/>
        </authorList>
    </citation>
    <scope>NUCLEOTIDE SEQUENCE [LARGE SCALE GENOMIC DNA]</scope>
    <source>
        <strain evidence="6">MX1 / ATCC 50154</strain>
    </source>
</reference>
<feature type="domain" description="RecQ mediated genome instability protein 1 OB-fold" evidence="4">
    <location>
        <begin position="64"/>
        <end position="141"/>
    </location>
</feature>
<feature type="region of interest" description="Disordered" evidence="3">
    <location>
        <begin position="350"/>
        <end position="595"/>
    </location>
</feature>
<dbReference type="InParanoid" id="A9UV14"/>
<dbReference type="PANTHER" id="PTHR13681">
    <property type="entry name" value="SURVIVAL OF MOTOR NEURON-RELATED-SPLICING FACTOR 30-RELATED"/>
    <property type="match status" value="1"/>
</dbReference>
<evidence type="ECO:0000313" key="6">
    <source>
        <dbReference type="Proteomes" id="UP000001357"/>
    </source>
</evidence>
<dbReference type="KEGG" id="mbr:MONBRDRAFT_6700"/>
<evidence type="ECO:0000259" key="4">
    <source>
        <dbReference type="Pfam" id="PF08585"/>
    </source>
</evidence>